<dbReference type="InterPro" id="IPR019195">
    <property type="entry name" value="ABC_ATPase_put"/>
</dbReference>
<dbReference type="PANTHER" id="PTHR38149">
    <property type="entry name" value="ATPASE"/>
    <property type="match status" value="1"/>
</dbReference>
<gene>
    <name evidence="4" type="ORF">FUAX_52660</name>
</gene>
<evidence type="ECO:0000313" key="4">
    <source>
        <dbReference type="EMBL" id="BDD12834.1"/>
    </source>
</evidence>
<dbReference type="EMBL" id="AP025320">
    <property type="protein sequence ID" value="BDD12834.1"/>
    <property type="molecule type" value="Genomic_DNA"/>
</dbReference>
<keyword evidence="4" id="KW-0614">Plasmid</keyword>
<geneLocation type="plasmid" evidence="4 5">
    <name>pFA6</name>
</geneLocation>
<keyword evidence="5" id="KW-1185">Reference proteome</keyword>
<dbReference type="Pfam" id="PF20446">
    <property type="entry name" value="ABC_N"/>
    <property type="match status" value="1"/>
</dbReference>
<dbReference type="SUPFAM" id="SSF52540">
    <property type="entry name" value="P-loop containing nucleoside triphosphate hydrolases"/>
    <property type="match status" value="1"/>
</dbReference>
<proteinExistence type="predicted"/>
<dbReference type="Pfam" id="PF09818">
    <property type="entry name" value="ABC_ATPase"/>
    <property type="match status" value="1"/>
</dbReference>
<dbReference type="InterPro" id="IPR046834">
    <property type="entry name" value="ABC_ATPase_C"/>
</dbReference>
<feature type="domain" description="ATPase of the ABC class C-terminal" evidence="1">
    <location>
        <begin position="170"/>
        <end position="440"/>
    </location>
</feature>
<sequence length="559" mass="61968">MDRLKSILRRIDGRGYKAYQDIKGRYDFGGFDLEVLRVQGDPFAGPSLIGVTFDLYEFGYDDELYENESRKVGLADFVHRKALKAVAQTGKRRGSGKSGRVEVYRVGQEVLRRSAVEITDGQLRFLFYVGLPAAGRRVLGREASEMFCEEIPDMIDALRIETDREFRHALEAVRTNETADKIRQELRERNLLAFIANGSKLARRSSVDDRPMEGCETFVSPKSLETSLEIDGKTYTGMGLPKGITVITGGGFHGKSTLLNALERGVYNHIPGDGRELCITDEDSVKVRAEDGRFIGNLDISPFINNLPQGKDTSAFSTENASGSTSQAANIIEAIECGAKALLIDEDTSAGNFMVRDHIVQSLIAKEKEPITAYIERVRAMWEHSGISSVLVIGGLGDYFAVADHVLMLDEYKVLDVSERAKELANSLGGSHLKSISESFGTKPRAIDISIFRKELGGRAKMKTRGLDEISLNREAIDIRAMEQLVEEGQASLIGDLMMNLARKPVSNTEIGTLTESLIKEIEDQGFNKTIGQNGQRAIVRKYELASAIVRWRKNAVRQ</sequence>
<dbReference type="InterPro" id="IPR049069">
    <property type="entry name" value="MRB1590-like_C"/>
</dbReference>
<protein>
    <submittedName>
        <fullName evidence="4">ATPase</fullName>
    </submittedName>
</protein>
<dbReference type="Pfam" id="PF21117">
    <property type="entry name" value="MRB1590_C"/>
    <property type="match status" value="1"/>
</dbReference>
<feature type="domain" description="ATPase of the ABC class N-terminal" evidence="2">
    <location>
        <begin position="1"/>
        <end position="158"/>
    </location>
</feature>
<feature type="domain" description="MRB1590-like C-terminal" evidence="3">
    <location>
        <begin position="461"/>
        <end position="557"/>
    </location>
</feature>
<dbReference type="AlphaFoldDB" id="A0AAU9D2M6"/>
<dbReference type="KEGG" id="fax:FUAX_52660"/>
<dbReference type="InterPro" id="IPR046833">
    <property type="entry name" value="ABC_N"/>
</dbReference>
<dbReference type="RefSeq" id="WP_338395974.1">
    <property type="nucleotide sequence ID" value="NZ_AP025320.1"/>
</dbReference>
<organism evidence="4 5">
    <name type="scientific">Fulvitalea axinellae</name>
    <dbReference type="NCBI Taxonomy" id="1182444"/>
    <lineage>
        <taxon>Bacteria</taxon>
        <taxon>Pseudomonadati</taxon>
        <taxon>Bacteroidota</taxon>
        <taxon>Cytophagia</taxon>
        <taxon>Cytophagales</taxon>
        <taxon>Persicobacteraceae</taxon>
        <taxon>Fulvitalea</taxon>
    </lineage>
</organism>
<evidence type="ECO:0000259" key="1">
    <source>
        <dbReference type="Pfam" id="PF09818"/>
    </source>
</evidence>
<reference evidence="4 5" key="1">
    <citation type="submission" date="2021-12" db="EMBL/GenBank/DDBJ databases">
        <title>Genome sequencing of bacteria with rrn-lacking chromosome and rrn-plasmid.</title>
        <authorList>
            <person name="Anda M."/>
            <person name="Iwasaki W."/>
        </authorList>
    </citation>
    <scope>NUCLEOTIDE SEQUENCE [LARGE SCALE GENOMIC DNA]</scope>
    <source>
        <strain evidence="4 5">DSM 100852</strain>
        <plasmid evidence="4 5">pFA6</plasmid>
    </source>
</reference>
<evidence type="ECO:0000313" key="5">
    <source>
        <dbReference type="Proteomes" id="UP001348817"/>
    </source>
</evidence>
<evidence type="ECO:0000259" key="3">
    <source>
        <dbReference type="Pfam" id="PF21117"/>
    </source>
</evidence>
<accession>A0AAU9D2M6</accession>
<dbReference type="Proteomes" id="UP001348817">
    <property type="component" value="Plasmid pFA6"/>
</dbReference>
<dbReference type="PANTHER" id="PTHR38149:SF1">
    <property type="entry name" value="ATPASE"/>
    <property type="match status" value="1"/>
</dbReference>
<evidence type="ECO:0000259" key="2">
    <source>
        <dbReference type="Pfam" id="PF20446"/>
    </source>
</evidence>
<dbReference type="InterPro" id="IPR027417">
    <property type="entry name" value="P-loop_NTPase"/>
</dbReference>
<name>A0AAU9D2M6_9BACT</name>